<dbReference type="RefSeq" id="XP_014678709.1">
    <property type="nucleotide sequence ID" value="XM_014823223.1"/>
</dbReference>
<accession>A0ABM1F2N7</accession>
<proteinExistence type="predicted"/>
<keyword evidence="3" id="KW-1185">Reference proteome</keyword>
<feature type="transmembrane region" description="Helical" evidence="2">
    <location>
        <begin position="25"/>
        <end position="48"/>
    </location>
</feature>
<sequence>MTSLDTEQRPAYDADDNASKKTSTIIIAAGVTSIVISALGIVLVLVAALADDIDDDAEDVLWPVGWTFAVLGCVAFLTVVGTRIWLERSALQTQQQQQQQRERQENSINESRSARREKGASAAAGGGADVIRQSGFEMQSAKPDKEVAYEYHEVTSKNEWREKDQEMPLPESPTAYLDMSMSKATGKELAKSADEDVVPSAPNIYQNHTSNYGVENLYEIPK</sequence>
<dbReference type="RefSeq" id="XP_014678710.1">
    <property type="nucleotide sequence ID" value="XM_014823224.1"/>
</dbReference>
<evidence type="ECO:0000313" key="7">
    <source>
        <dbReference type="RefSeq" id="XP_014678710.1"/>
    </source>
</evidence>
<keyword evidence="2" id="KW-0472">Membrane</keyword>
<dbReference type="RefSeq" id="XP_014678707.1">
    <property type="nucleotide sequence ID" value="XM_014823221.1"/>
</dbReference>
<evidence type="ECO:0000256" key="2">
    <source>
        <dbReference type="SAM" id="Phobius"/>
    </source>
</evidence>
<evidence type="ECO:0000313" key="4">
    <source>
        <dbReference type="RefSeq" id="XP_014678707.1"/>
    </source>
</evidence>
<protein>
    <submittedName>
        <fullName evidence="4 5">Uncharacterized protein LOC106818522</fullName>
    </submittedName>
</protein>
<dbReference type="RefSeq" id="XP_014678708.1">
    <property type="nucleotide sequence ID" value="XM_014823222.1"/>
</dbReference>
<evidence type="ECO:0000313" key="6">
    <source>
        <dbReference type="RefSeq" id="XP_014678709.1"/>
    </source>
</evidence>
<evidence type="ECO:0000313" key="3">
    <source>
        <dbReference type="Proteomes" id="UP000695022"/>
    </source>
</evidence>
<name>A0ABM1F2N7_PRICU</name>
<dbReference type="GeneID" id="106818522"/>
<evidence type="ECO:0000313" key="5">
    <source>
        <dbReference type="RefSeq" id="XP_014678708.1"/>
    </source>
</evidence>
<keyword evidence="2" id="KW-1133">Transmembrane helix</keyword>
<evidence type="ECO:0000256" key="1">
    <source>
        <dbReference type="SAM" id="MobiDB-lite"/>
    </source>
</evidence>
<organism evidence="3 5">
    <name type="scientific">Priapulus caudatus</name>
    <name type="common">Priapulid worm</name>
    <dbReference type="NCBI Taxonomy" id="37621"/>
    <lineage>
        <taxon>Eukaryota</taxon>
        <taxon>Metazoa</taxon>
        <taxon>Ecdysozoa</taxon>
        <taxon>Scalidophora</taxon>
        <taxon>Priapulida</taxon>
        <taxon>Priapulimorpha</taxon>
        <taxon>Priapulimorphida</taxon>
        <taxon>Priapulidae</taxon>
        <taxon>Priapulus</taxon>
    </lineage>
</organism>
<gene>
    <name evidence="4 5 6 7" type="primary">LOC106818522</name>
</gene>
<dbReference type="Proteomes" id="UP000695022">
    <property type="component" value="Unplaced"/>
</dbReference>
<reference evidence="4 5" key="1">
    <citation type="submission" date="2025-05" db="UniProtKB">
        <authorList>
            <consortium name="RefSeq"/>
        </authorList>
    </citation>
    <scope>IDENTIFICATION</scope>
</reference>
<feature type="transmembrane region" description="Helical" evidence="2">
    <location>
        <begin position="60"/>
        <end position="86"/>
    </location>
</feature>
<keyword evidence="2" id="KW-0812">Transmembrane</keyword>
<feature type="region of interest" description="Disordered" evidence="1">
    <location>
        <begin position="96"/>
        <end position="126"/>
    </location>
</feature>